<dbReference type="AlphaFoldDB" id="A0A422Q558"/>
<evidence type="ECO:0000313" key="2">
    <source>
        <dbReference type="EMBL" id="RNF25096.1"/>
    </source>
</evidence>
<evidence type="ECO:0000256" key="1">
    <source>
        <dbReference type="SAM" id="MobiDB-lite"/>
    </source>
</evidence>
<name>A0A422Q558_9TRYP</name>
<feature type="region of interest" description="Disordered" evidence="1">
    <location>
        <begin position="227"/>
        <end position="291"/>
    </location>
</feature>
<evidence type="ECO:0000313" key="3">
    <source>
        <dbReference type="Proteomes" id="UP000284403"/>
    </source>
</evidence>
<proteinExistence type="predicted"/>
<accession>A0A422Q558</accession>
<feature type="compositionally biased region" description="Basic and acidic residues" evidence="1">
    <location>
        <begin position="248"/>
        <end position="257"/>
    </location>
</feature>
<keyword evidence="3" id="KW-1185">Reference proteome</keyword>
<reference evidence="2 3" key="1">
    <citation type="journal article" date="2018" name="BMC Genomics">
        <title>Genomic comparison of Trypanosoma conorhini and Trypanosoma rangeli to Trypanosoma cruzi strains of high and low virulence.</title>
        <authorList>
            <person name="Bradwell K.R."/>
            <person name="Koparde V.N."/>
            <person name="Matveyev A.V."/>
            <person name="Serrano M.G."/>
            <person name="Alves J.M."/>
            <person name="Parikh H."/>
            <person name="Huang B."/>
            <person name="Lee V."/>
            <person name="Espinosa-Alvarez O."/>
            <person name="Ortiz P.A."/>
            <person name="Costa-Martins A.G."/>
            <person name="Teixeira M.M."/>
            <person name="Buck G.A."/>
        </authorList>
    </citation>
    <scope>NUCLEOTIDE SEQUENCE [LARGE SCALE GENOMIC DNA]</scope>
    <source>
        <strain evidence="2 3">025E</strain>
    </source>
</reference>
<protein>
    <submittedName>
        <fullName evidence="2">Uncharacterized protein</fullName>
    </submittedName>
</protein>
<dbReference type="GeneID" id="40315940"/>
<organism evidence="2 3">
    <name type="scientific">Trypanosoma conorhini</name>
    <dbReference type="NCBI Taxonomy" id="83891"/>
    <lineage>
        <taxon>Eukaryota</taxon>
        <taxon>Discoba</taxon>
        <taxon>Euglenozoa</taxon>
        <taxon>Kinetoplastea</taxon>
        <taxon>Metakinetoplastina</taxon>
        <taxon>Trypanosomatida</taxon>
        <taxon>Trypanosomatidae</taxon>
        <taxon>Trypanosoma</taxon>
    </lineage>
</organism>
<dbReference type="EMBL" id="MKKU01000091">
    <property type="protein sequence ID" value="RNF25096.1"/>
    <property type="molecule type" value="Genomic_DNA"/>
</dbReference>
<sequence length="380" mass="41230">MAQPGGWAAVEDIVASQAVAAMEDLAREYMACFGVGHVTPHIMKCLMEVVCPEAMDDAKVAAIDEMKSLHLGAQPKQAAYLLRTLLSPRAAGVRDVVSRCAAERRRLTLQMARISPPTPSARLEVLPQVNKIGAEEGARAVGGVLESRELLCAFAQRAQPLETELRHARSQCGLVDEMRSSGLGLVVDATAAVAATDSADPTGGYAPSRDFVLQAARQLFAESLASRATEVNSGRRDERQKTLPPQESLHEKGEARLGEVAPATRKTAHDAPPLMGFSLTSPKPVPFQNSEDHAGREFCDVLPPTTEAISAQALSALLADKRPWRVQEEERMSQERAWSPLGKNRLAYAEMPTGPSAYTRQSGVRHVLRLEQQTSRLLWS</sequence>
<gene>
    <name evidence="2" type="ORF">Tco025E_02329</name>
</gene>
<dbReference type="RefSeq" id="XP_029230621.1">
    <property type="nucleotide sequence ID" value="XM_029369257.1"/>
</dbReference>
<dbReference type="Proteomes" id="UP000284403">
    <property type="component" value="Unassembled WGS sequence"/>
</dbReference>
<comment type="caution">
    <text evidence="2">The sequence shown here is derived from an EMBL/GenBank/DDBJ whole genome shotgun (WGS) entry which is preliminary data.</text>
</comment>
<dbReference type="OrthoDB" id="244405at2759"/>